<name>A0A392PHU7_9FABA</name>
<keyword evidence="2" id="KW-1185">Reference proteome</keyword>
<feature type="non-terminal residue" evidence="1">
    <location>
        <position position="1"/>
    </location>
</feature>
<evidence type="ECO:0000313" key="2">
    <source>
        <dbReference type="Proteomes" id="UP000265520"/>
    </source>
</evidence>
<dbReference type="AlphaFoldDB" id="A0A392PHU7"/>
<organism evidence="1 2">
    <name type="scientific">Trifolium medium</name>
    <dbReference type="NCBI Taxonomy" id="97028"/>
    <lineage>
        <taxon>Eukaryota</taxon>
        <taxon>Viridiplantae</taxon>
        <taxon>Streptophyta</taxon>
        <taxon>Embryophyta</taxon>
        <taxon>Tracheophyta</taxon>
        <taxon>Spermatophyta</taxon>
        <taxon>Magnoliopsida</taxon>
        <taxon>eudicotyledons</taxon>
        <taxon>Gunneridae</taxon>
        <taxon>Pentapetalae</taxon>
        <taxon>rosids</taxon>
        <taxon>fabids</taxon>
        <taxon>Fabales</taxon>
        <taxon>Fabaceae</taxon>
        <taxon>Papilionoideae</taxon>
        <taxon>50 kb inversion clade</taxon>
        <taxon>NPAAA clade</taxon>
        <taxon>Hologalegina</taxon>
        <taxon>IRL clade</taxon>
        <taxon>Trifolieae</taxon>
        <taxon>Trifolium</taxon>
    </lineage>
</organism>
<reference evidence="1 2" key="1">
    <citation type="journal article" date="2018" name="Front. Plant Sci.">
        <title>Red Clover (Trifolium pratense) and Zigzag Clover (T. medium) - A Picture of Genomic Similarities and Differences.</title>
        <authorList>
            <person name="Dluhosova J."/>
            <person name="Istvanek J."/>
            <person name="Nedelnik J."/>
            <person name="Repkova J."/>
        </authorList>
    </citation>
    <scope>NUCLEOTIDE SEQUENCE [LARGE SCALE GENOMIC DNA]</scope>
    <source>
        <strain evidence="2">cv. 10/8</strain>
        <tissue evidence="1">Leaf</tissue>
    </source>
</reference>
<dbReference type="Proteomes" id="UP000265520">
    <property type="component" value="Unassembled WGS sequence"/>
</dbReference>
<evidence type="ECO:0000313" key="1">
    <source>
        <dbReference type="EMBL" id="MCI11638.1"/>
    </source>
</evidence>
<comment type="caution">
    <text evidence="1">The sequence shown here is derived from an EMBL/GenBank/DDBJ whole genome shotgun (WGS) entry which is preliminary data.</text>
</comment>
<dbReference type="EMBL" id="LXQA010080951">
    <property type="protein sequence ID" value="MCI11638.1"/>
    <property type="molecule type" value="Genomic_DNA"/>
</dbReference>
<sequence>GKPKAYYKHALPSNQHFCCQSTGVEYLLAPAIVCSVVEPEPADLARGESKHMPITRRGLKDHNPVNGVLDSYHRLLQELCSSATE</sequence>
<protein>
    <submittedName>
        <fullName evidence="1">Uncharacterized protein</fullName>
    </submittedName>
</protein>
<proteinExistence type="predicted"/>
<accession>A0A392PHU7</accession>